<dbReference type="Proteomes" id="UP000243459">
    <property type="component" value="Chromosome 2"/>
</dbReference>
<keyword evidence="2" id="KW-1185">Reference proteome</keyword>
<dbReference type="EMBL" id="CM007382">
    <property type="protein sequence ID" value="ONK78259.1"/>
    <property type="molecule type" value="Genomic_DNA"/>
</dbReference>
<accession>A0A5P1FMQ4</accession>
<evidence type="ECO:0000313" key="1">
    <source>
        <dbReference type="EMBL" id="ONK78259.1"/>
    </source>
</evidence>
<dbReference type="Gramene" id="ONK78259">
    <property type="protein sequence ID" value="ONK78259"/>
    <property type="gene ID" value="A4U43_C02F16340"/>
</dbReference>
<sequence>MEKRMRATLRQLAEGMAEQRRRMPADIVEPKEEELELSAARSWIALKMTKEMAEEETLEGKVGVRSGGGSDGSVGINLYRLKGLYKWGSWVFSSLFEFGVVRSVG</sequence>
<dbReference type="AlphaFoldDB" id="A0A5P1FMQ4"/>
<evidence type="ECO:0000313" key="2">
    <source>
        <dbReference type="Proteomes" id="UP000243459"/>
    </source>
</evidence>
<organism evidence="1 2">
    <name type="scientific">Asparagus officinalis</name>
    <name type="common">Garden asparagus</name>
    <dbReference type="NCBI Taxonomy" id="4686"/>
    <lineage>
        <taxon>Eukaryota</taxon>
        <taxon>Viridiplantae</taxon>
        <taxon>Streptophyta</taxon>
        <taxon>Embryophyta</taxon>
        <taxon>Tracheophyta</taxon>
        <taxon>Spermatophyta</taxon>
        <taxon>Magnoliopsida</taxon>
        <taxon>Liliopsida</taxon>
        <taxon>Asparagales</taxon>
        <taxon>Asparagaceae</taxon>
        <taxon>Asparagoideae</taxon>
        <taxon>Asparagus</taxon>
    </lineage>
</organism>
<name>A0A5P1FMQ4_ASPOF</name>
<reference evidence="2" key="1">
    <citation type="journal article" date="2017" name="Nat. Commun.">
        <title>The asparagus genome sheds light on the origin and evolution of a young Y chromosome.</title>
        <authorList>
            <person name="Harkess A."/>
            <person name="Zhou J."/>
            <person name="Xu C."/>
            <person name="Bowers J.E."/>
            <person name="Van der Hulst R."/>
            <person name="Ayyampalayam S."/>
            <person name="Mercati F."/>
            <person name="Riccardi P."/>
            <person name="McKain M.R."/>
            <person name="Kakrana A."/>
            <person name="Tang H."/>
            <person name="Ray J."/>
            <person name="Groenendijk J."/>
            <person name="Arikit S."/>
            <person name="Mathioni S.M."/>
            <person name="Nakano M."/>
            <person name="Shan H."/>
            <person name="Telgmann-Rauber A."/>
            <person name="Kanno A."/>
            <person name="Yue Z."/>
            <person name="Chen H."/>
            <person name="Li W."/>
            <person name="Chen Y."/>
            <person name="Xu X."/>
            <person name="Zhang Y."/>
            <person name="Luo S."/>
            <person name="Chen H."/>
            <person name="Gao J."/>
            <person name="Mao Z."/>
            <person name="Pires J.C."/>
            <person name="Luo M."/>
            <person name="Kudrna D."/>
            <person name="Wing R.A."/>
            <person name="Meyers B.C."/>
            <person name="Yi K."/>
            <person name="Kong H."/>
            <person name="Lavrijsen P."/>
            <person name="Sunseri F."/>
            <person name="Falavigna A."/>
            <person name="Ye Y."/>
            <person name="Leebens-Mack J.H."/>
            <person name="Chen G."/>
        </authorList>
    </citation>
    <scope>NUCLEOTIDE SEQUENCE [LARGE SCALE GENOMIC DNA]</scope>
    <source>
        <strain evidence="2">cv. DH0086</strain>
    </source>
</reference>
<protein>
    <submittedName>
        <fullName evidence="1">Uncharacterized protein</fullName>
    </submittedName>
</protein>
<gene>
    <name evidence="1" type="ORF">A4U43_C02F16340</name>
</gene>
<proteinExistence type="predicted"/>